<keyword evidence="1" id="KW-1133">Transmembrane helix</keyword>
<organism evidence="2 3">
    <name type="scientific">Streptosporangium algeriense</name>
    <dbReference type="NCBI Taxonomy" id="1682748"/>
    <lineage>
        <taxon>Bacteria</taxon>
        <taxon>Bacillati</taxon>
        <taxon>Actinomycetota</taxon>
        <taxon>Actinomycetes</taxon>
        <taxon>Streptosporangiales</taxon>
        <taxon>Streptosporangiaceae</taxon>
        <taxon>Streptosporangium</taxon>
    </lineage>
</organism>
<feature type="transmembrane region" description="Helical" evidence="1">
    <location>
        <begin position="21"/>
        <end position="44"/>
    </location>
</feature>
<comment type="caution">
    <text evidence="2">The sequence shown here is derived from an EMBL/GenBank/DDBJ whole genome shotgun (WGS) entry which is preliminary data.</text>
</comment>
<keyword evidence="1" id="KW-0472">Membrane</keyword>
<name>A0ABW3DH84_9ACTN</name>
<evidence type="ECO:0000313" key="2">
    <source>
        <dbReference type="EMBL" id="MFD0883230.1"/>
    </source>
</evidence>
<accession>A0ABW3DH84</accession>
<gene>
    <name evidence="2" type="ORF">ACFQ08_01445</name>
</gene>
<sequence>MNDASSRSTMPTKGTSLTRASFFKWAFVAVLMWGIALFVLVFLVGPIGADQCLTPTGGDVAECASFEAWFRRVSDIWLAVPIGWVLAALFVWLAPRRLSLARRVALLALPALPVASIAALMIVVVRYALVLS</sequence>
<protein>
    <submittedName>
        <fullName evidence="2">Uncharacterized protein</fullName>
    </submittedName>
</protein>
<feature type="transmembrane region" description="Helical" evidence="1">
    <location>
        <begin position="106"/>
        <end position="129"/>
    </location>
</feature>
<reference evidence="3" key="1">
    <citation type="journal article" date="2019" name="Int. J. Syst. Evol. Microbiol.">
        <title>The Global Catalogue of Microorganisms (GCM) 10K type strain sequencing project: providing services to taxonomists for standard genome sequencing and annotation.</title>
        <authorList>
            <consortium name="The Broad Institute Genomics Platform"/>
            <consortium name="The Broad Institute Genome Sequencing Center for Infectious Disease"/>
            <person name="Wu L."/>
            <person name="Ma J."/>
        </authorList>
    </citation>
    <scope>NUCLEOTIDE SEQUENCE [LARGE SCALE GENOMIC DNA]</scope>
    <source>
        <strain evidence="3">CCUG 62974</strain>
    </source>
</reference>
<evidence type="ECO:0000256" key="1">
    <source>
        <dbReference type="SAM" id="Phobius"/>
    </source>
</evidence>
<evidence type="ECO:0000313" key="3">
    <source>
        <dbReference type="Proteomes" id="UP001597024"/>
    </source>
</evidence>
<keyword evidence="3" id="KW-1185">Reference proteome</keyword>
<dbReference type="EMBL" id="JBHTHX010000017">
    <property type="protein sequence ID" value="MFD0883230.1"/>
    <property type="molecule type" value="Genomic_DNA"/>
</dbReference>
<dbReference type="Proteomes" id="UP001597024">
    <property type="component" value="Unassembled WGS sequence"/>
</dbReference>
<keyword evidence="1" id="KW-0812">Transmembrane</keyword>
<proteinExistence type="predicted"/>
<feature type="transmembrane region" description="Helical" evidence="1">
    <location>
        <begin position="76"/>
        <end position="94"/>
    </location>
</feature>